<organism evidence="3 4">
    <name type="scientific">Actinocatenispora comari</name>
    <dbReference type="NCBI Taxonomy" id="2807577"/>
    <lineage>
        <taxon>Bacteria</taxon>
        <taxon>Bacillati</taxon>
        <taxon>Actinomycetota</taxon>
        <taxon>Actinomycetes</taxon>
        <taxon>Micromonosporales</taxon>
        <taxon>Micromonosporaceae</taxon>
        <taxon>Actinocatenispora</taxon>
    </lineage>
</organism>
<evidence type="ECO:0000256" key="2">
    <source>
        <dbReference type="SAM" id="MobiDB-lite"/>
    </source>
</evidence>
<evidence type="ECO:0000256" key="1">
    <source>
        <dbReference type="SAM" id="Coils"/>
    </source>
</evidence>
<evidence type="ECO:0000313" key="4">
    <source>
        <dbReference type="Proteomes" id="UP000614996"/>
    </source>
</evidence>
<dbReference type="RefSeq" id="WP_207125293.1">
    <property type="nucleotide sequence ID" value="NZ_BOPO01000048.1"/>
</dbReference>
<evidence type="ECO:0000313" key="3">
    <source>
        <dbReference type="EMBL" id="GIL27543.1"/>
    </source>
</evidence>
<feature type="region of interest" description="Disordered" evidence="2">
    <location>
        <begin position="290"/>
        <end position="309"/>
    </location>
</feature>
<keyword evidence="1" id="KW-0175">Coiled coil</keyword>
<gene>
    <name evidence="3" type="ORF">NUM_27970</name>
</gene>
<sequence length="607" mass="66920">MFADVESASGGIAGLVSGQMRSWLAGKIPGFDLDDVGPGVHRPTAEHELTFLTDTTRDADTVRYRLREFKSGGEWATTLLMQWRSGRQRAWLSISVEAPEGGRESIPWVARPRLVAGVLDVVDAWDGTAMLRAAPTWLDARAVPDLVQVLIDSRRRGAVLVAGTDATFPRENWSKLITDITRETLGLAATYILDDEATDALRGEIGPRFDVPVGALRTYLPGVALSDVDDRVRHRVLTTRSLVERSTGQLRSILGRAARAQALRVAVPQHARRTELRLVRIETDQVLESLGPTRHAPAASPPPVADDPIVPMSGMTVAAPADREAADHHQVLLLEAVRSVFGPTAAVSPQSIRELSDLALAAGGLRRRESELRSRYESAQDRLAILAEQIAEHEVAAQQSYLEYAVLQEDAQALADRVRHLQQELSRVDRASVAWADLPESAQTTYPQDYQQLLDWFGRLNQVVFTGDDGPTLDLEAHDSLGKCRRKAWDALLCLDDYARFAKEGHVRGSFHQFLTNPPSAARQIPRHHYASGESETSEHNPKFRAARTFPVPAELDSGCRRFMGAHIKLGQLGMITPRMHFLDDVARTGLIYVGYIGRHLVSASTN</sequence>
<dbReference type="AlphaFoldDB" id="A0A8J4AF82"/>
<accession>A0A8J4AF82</accession>
<reference evidence="4" key="1">
    <citation type="journal article" date="2021" name="Int. J. Syst. Evol. Microbiol.">
        <title>Actinocatenispora comari sp. nov., an endophytic actinomycete isolated from aerial parts of Comarum salesowianum.</title>
        <authorList>
            <person name="Oyunbileg N."/>
            <person name="Iizaka Y."/>
            <person name="Hamada M."/>
            <person name="Davaapurev B.O."/>
            <person name="Fukumoto A."/>
            <person name="Tsetseg B."/>
            <person name="Kato F."/>
            <person name="Tamura T."/>
            <person name="Batkhuu J."/>
            <person name="Anzai Y."/>
        </authorList>
    </citation>
    <scope>NUCLEOTIDE SEQUENCE [LARGE SCALE GENOMIC DNA]</scope>
    <source>
        <strain evidence="4">NUM-2625</strain>
    </source>
</reference>
<dbReference type="Proteomes" id="UP000614996">
    <property type="component" value="Unassembled WGS sequence"/>
</dbReference>
<name>A0A8J4AF82_9ACTN</name>
<proteinExistence type="predicted"/>
<dbReference type="EMBL" id="BOPO01000048">
    <property type="protein sequence ID" value="GIL27543.1"/>
    <property type="molecule type" value="Genomic_DNA"/>
</dbReference>
<protein>
    <submittedName>
        <fullName evidence="3">Uncharacterized protein</fullName>
    </submittedName>
</protein>
<keyword evidence="4" id="KW-1185">Reference proteome</keyword>
<comment type="caution">
    <text evidence="3">The sequence shown here is derived from an EMBL/GenBank/DDBJ whole genome shotgun (WGS) entry which is preliminary data.</text>
</comment>
<feature type="coiled-coil region" evidence="1">
    <location>
        <begin position="369"/>
        <end position="431"/>
    </location>
</feature>